<dbReference type="RefSeq" id="WP_283212359.1">
    <property type="nucleotide sequence ID" value="NZ_JASGBI010000001.1"/>
</dbReference>
<feature type="domain" description="TPM" evidence="1">
    <location>
        <begin position="16"/>
        <end position="137"/>
    </location>
</feature>
<evidence type="ECO:0000313" key="2">
    <source>
        <dbReference type="EMBL" id="MDI9238930.1"/>
    </source>
</evidence>
<dbReference type="PANTHER" id="PTHR30373:SF8">
    <property type="entry name" value="BLL7265 PROTEIN"/>
    <property type="match status" value="1"/>
</dbReference>
<name>A0ABT6XFM0_9GAMM</name>
<reference evidence="2 3" key="1">
    <citation type="submission" date="2023-05" db="EMBL/GenBank/DDBJ databases">
        <title>Lysobacter sp. strain LF1 Genome sequencing and assembly.</title>
        <authorList>
            <person name="Jung Y."/>
        </authorList>
    </citation>
    <scope>NUCLEOTIDE SEQUENCE [LARGE SCALE GENOMIC DNA]</scope>
    <source>
        <strain evidence="2 3">LF1</strain>
    </source>
</reference>
<organism evidence="2 3">
    <name type="scientific">Lysobacter stagni</name>
    <dbReference type="NCBI Taxonomy" id="3045172"/>
    <lineage>
        <taxon>Bacteria</taxon>
        <taxon>Pseudomonadati</taxon>
        <taxon>Pseudomonadota</taxon>
        <taxon>Gammaproteobacteria</taxon>
        <taxon>Lysobacterales</taxon>
        <taxon>Lysobacteraceae</taxon>
        <taxon>Lysobacter</taxon>
    </lineage>
</organism>
<protein>
    <submittedName>
        <fullName evidence="2">TPM domain-containing protein</fullName>
    </submittedName>
</protein>
<keyword evidence="3" id="KW-1185">Reference proteome</keyword>
<sequence length="162" mass="18020">MRLFKHLFPPSAKRLFPGESLQRITQAIARSEQGHTGEICFAVEPALHPRAVLNGTLARDRAHEVFASLRVWDTHANNGVLLYLLLADHRIEIVADRGFAGRVSDEQWRGVCQLIEERLRAGEAEAGVMAGVEALSAILVEHFPRAEGQHDANELPDLPYIL</sequence>
<dbReference type="Proteomes" id="UP001321580">
    <property type="component" value="Unassembled WGS sequence"/>
</dbReference>
<proteinExistence type="predicted"/>
<accession>A0ABT6XFM0</accession>
<dbReference type="InterPro" id="IPR007621">
    <property type="entry name" value="TPM_dom"/>
</dbReference>
<dbReference type="Pfam" id="PF04536">
    <property type="entry name" value="TPM_phosphatase"/>
    <property type="match status" value="1"/>
</dbReference>
<evidence type="ECO:0000259" key="1">
    <source>
        <dbReference type="Pfam" id="PF04536"/>
    </source>
</evidence>
<dbReference type="PANTHER" id="PTHR30373">
    <property type="entry name" value="UPF0603 PROTEIN YGCG"/>
    <property type="match status" value="1"/>
</dbReference>
<evidence type="ECO:0000313" key="3">
    <source>
        <dbReference type="Proteomes" id="UP001321580"/>
    </source>
</evidence>
<dbReference type="EMBL" id="JASGBI010000001">
    <property type="protein sequence ID" value="MDI9238930.1"/>
    <property type="molecule type" value="Genomic_DNA"/>
</dbReference>
<gene>
    <name evidence="2" type="ORF">QLQ15_08380</name>
</gene>
<dbReference type="Gene3D" id="3.10.310.50">
    <property type="match status" value="1"/>
</dbReference>
<comment type="caution">
    <text evidence="2">The sequence shown here is derived from an EMBL/GenBank/DDBJ whole genome shotgun (WGS) entry which is preliminary data.</text>
</comment>